<evidence type="ECO:0000256" key="3">
    <source>
        <dbReference type="SAM" id="MobiDB-lite"/>
    </source>
</evidence>
<protein>
    <submittedName>
        <fullName evidence="4">Uncharacterized protein</fullName>
    </submittedName>
</protein>
<evidence type="ECO:0000256" key="2">
    <source>
        <dbReference type="ARBA" id="ARBA00023315"/>
    </source>
</evidence>
<dbReference type="Pfam" id="PF02458">
    <property type="entry name" value="Transferase"/>
    <property type="match status" value="1"/>
</dbReference>
<feature type="compositionally biased region" description="Polar residues" evidence="3">
    <location>
        <begin position="318"/>
        <end position="330"/>
    </location>
</feature>
<dbReference type="EMBL" id="JAQQAF010000001">
    <property type="protein sequence ID" value="KAJ8512427.1"/>
    <property type="molecule type" value="Genomic_DNA"/>
</dbReference>
<evidence type="ECO:0000313" key="5">
    <source>
        <dbReference type="Proteomes" id="UP001222027"/>
    </source>
</evidence>
<proteinExistence type="predicted"/>
<evidence type="ECO:0000256" key="1">
    <source>
        <dbReference type="ARBA" id="ARBA00022679"/>
    </source>
</evidence>
<keyword evidence="1" id="KW-0808">Transferase</keyword>
<organism evidence="4 5">
    <name type="scientific">Ensete ventricosum</name>
    <name type="common">Abyssinian banana</name>
    <name type="synonym">Musa ensete</name>
    <dbReference type="NCBI Taxonomy" id="4639"/>
    <lineage>
        <taxon>Eukaryota</taxon>
        <taxon>Viridiplantae</taxon>
        <taxon>Streptophyta</taxon>
        <taxon>Embryophyta</taxon>
        <taxon>Tracheophyta</taxon>
        <taxon>Spermatophyta</taxon>
        <taxon>Magnoliopsida</taxon>
        <taxon>Liliopsida</taxon>
        <taxon>Zingiberales</taxon>
        <taxon>Musaceae</taxon>
        <taxon>Ensete</taxon>
    </lineage>
</organism>
<dbReference type="InterPro" id="IPR023213">
    <property type="entry name" value="CAT-like_dom_sf"/>
</dbReference>
<dbReference type="InterPro" id="IPR051504">
    <property type="entry name" value="Plant_metabolite_acyltrans"/>
</dbReference>
<dbReference type="AlphaFoldDB" id="A0AAV8RYX3"/>
<gene>
    <name evidence="4" type="ORF">OPV22_002861</name>
</gene>
<dbReference type="Gene3D" id="3.30.559.10">
    <property type="entry name" value="Chloramphenicol acetyltransferase-like domain"/>
    <property type="match status" value="1"/>
</dbReference>
<name>A0AAV8RYX3_ENSVE</name>
<dbReference type="PANTHER" id="PTHR31625">
    <property type="match status" value="1"/>
</dbReference>
<dbReference type="Proteomes" id="UP001222027">
    <property type="component" value="Unassembled WGS sequence"/>
</dbReference>
<reference evidence="4 5" key="1">
    <citation type="submission" date="2022-12" db="EMBL/GenBank/DDBJ databases">
        <title>Chromosome-scale assembly of the Ensete ventricosum genome.</title>
        <authorList>
            <person name="Dussert Y."/>
            <person name="Stocks J."/>
            <person name="Wendawek A."/>
            <person name="Woldeyes F."/>
            <person name="Nichols R.A."/>
            <person name="Borrell J.S."/>
        </authorList>
    </citation>
    <scope>NUCLEOTIDE SEQUENCE [LARGE SCALE GENOMIC DNA]</scope>
    <source>
        <strain evidence="5">cv. Maze</strain>
        <tissue evidence="4">Seeds</tissue>
    </source>
</reference>
<feature type="region of interest" description="Disordered" evidence="3">
    <location>
        <begin position="1"/>
        <end position="21"/>
    </location>
</feature>
<evidence type="ECO:0000313" key="4">
    <source>
        <dbReference type="EMBL" id="KAJ8512427.1"/>
    </source>
</evidence>
<keyword evidence="2" id="KW-0012">Acyltransferase</keyword>
<keyword evidence="5" id="KW-1185">Reference proteome</keyword>
<comment type="caution">
    <text evidence="4">The sequence shown here is derived from an EMBL/GenBank/DDBJ whole genome shotgun (WGS) entry which is preliminary data.</text>
</comment>
<accession>A0AAV8RYX3</accession>
<feature type="region of interest" description="Disordered" evidence="3">
    <location>
        <begin position="306"/>
        <end position="330"/>
    </location>
</feature>
<dbReference type="GO" id="GO:0016747">
    <property type="term" value="F:acyltransferase activity, transferring groups other than amino-acyl groups"/>
    <property type="evidence" value="ECO:0007669"/>
    <property type="project" value="UniProtKB-ARBA"/>
</dbReference>
<sequence>MASPAAFSVMERSQVPPAPGSLPETSLPLTFFDVMWLNRDPVECLFFCPFTYPICSFMQAIVPALKSSLSFALQRFYPFAGRIWRCPGRCDKYEIHYVDGDSVSFALAEHGGDFEYLSWGHARNVSELLPLIPRIVGSGDDRLLLAVQVTLFPDRAVAVAVTFHHAVCDGTGFKQFMASTIYLSTKVAVQEMCLFFFFPDGCSSSLEISSSRFNSCAAKAVATVVGPPPPLLPLWQRRTIHYRCRQATSFVPFAPATEDDPLLTLLRSSTKSPAPPSPLRWASLPIPSFAAISQPLRQARERCCDSSCPSAIDDVAINNPSHQTSPRPRS</sequence>